<feature type="region of interest" description="Disordered" evidence="1">
    <location>
        <begin position="61"/>
        <end position="80"/>
    </location>
</feature>
<evidence type="ECO:0000259" key="2">
    <source>
        <dbReference type="SMART" id="SM01054"/>
    </source>
</evidence>
<feature type="compositionally biased region" description="Polar residues" evidence="1">
    <location>
        <begin position="394"/>
        <end position="422"/>
    </location>
</feature>
<feature type="region of interest" description="Disordered" evidence="1">
    <location>
        <begin position="144"/>
        <end position="240"/>
    </location>
</feature>
<feature type="domain" description="Calmodulin-binding" evidence="2">
    <location>
        <begin position="434"/>
        <end position="552"/>
    </location>
</feature>
<feature type="compositionally biased region" description="Basic and acidic residues" evidence="1">
    <location>
        <begin position="279"/>
        <end position="294"/>
    </location>
</feature>
<gene>
    <name evidence="3" type="ORF">Din_040577</name>
</gene>
<protein>
    <submittedName>
        <fullName evidence="3">Putative muscle M-line assembly protein unc-89 isoform X2</fullName>
    </submittedName>
</protein>
<evidence type="ECO:0000256" key="1">
    <source>
        <dbReference type="SAM" id="MobiDB-lite"/>
    </source>
</evidence>
<dbReference type="Pfam" id="PF07839">
    <property type="entry name" value="CaM_binding"/>
    <property type="match status" value="1"/>
</dbReference>
<proteinExistence type="predicted"/>
<organism evidence="3">
    <name type="scientific">Davidia involucrata</name>
    <name type="common">Dove tree</name>
    <dbReference type="NCBI Taxonomy" id="16924"/>
    <lineage>
        <taxon>Eukaryota</taxon>
        <taxon>Viridiplantae</taxon>
        <taxon>Streptophyta</taxon>
        <taxon>Embryophyta</taxon>
        <taxon>Tracheophyta</taxon>
        <taxon>Spermatophyta</taxon>
        <taxon>Magnoliopsida</taxon>
        <taxon>eudicotyledons</taxon>
        <taxon>Gunneridae</taxon>
        <taxon>Pentapetalae</taxon>
        <taxon>asterids</taxon>
        <taxon>Cornales</taxon>
        <taxon>Nyssaceae</taxon>
        <taxon>Davidia</taxon>
    </lineage>
</organism>
<accession>A0A5B7BSX6</accession>
<feature type="region of interest" description="Disordered" evidence="1">
    <location>
        <begin position="318"/>
        <end position="481"/>
    </location>
</feature>
<dbReference type="PANTHER" id="PTHR33349:SF41">
    <property type="entry name" value="EMB|CAB62594.1"/>
    <property type="match status" value="1"/>
</dbReference>
<feature type="compositionally biased region" description="Basic and acidic residues" evidence="1">
    <location>
        <begin position="336"/>
        <end position="347"/>
    </location>
</feature>
<dbReference type="EMBL" id="GHES01040577">
    <property type="protein sequence ID" value="MPA71136.1"/>
    <property type="molecule type" value="Transcribed_RNA"/>
</dbReference>
<feature type="compositionally biased region" description="Basic and acidic residues" evidence="1">
    <location>
        <begin position="425"/>
        <end position="435"/>
    </location>
</feature>
<reference evidence="3" key="1">
    <citation type="submission" date="2019-08" db="EMBL/GenBank/DDBJ databases">
        <title>Reference gene set and small RNA set construction with multiple tissues from Davidia involucrata Baill.</title>
        <authorList>
            <person name="Yang H."/>
            <person name="Zhou C."/>
            <person name="Li G."/>
            <person name="Wang J."/>
            <person name="Gao P."/>
            <person name="Wang M."/>
            <person name="Wang R."/>
            <person name="Zhao Y."/>
        </authorList>
    </citation>
    <scope>NUCLEOTIDE SEQUENCE</scope>
    <source>
        <tissue evidence="3">Mixed with DoveR01_LX</tissue>
    </source>
</reference>
<feature type="compositionally biased region" description="Basic and acidic residues" evidence="1">
    <location>
        <begin position="168"/>
        <end position="182"/>
    </location>
</feature>
<dbReference type="PANTHER" id="PTHR33349">
    <property type="entry name" value="EMB|CAB62594.1"/>
    <property type="match status" value="1"/>
</dbReference>
<dbReference type="AlphaFoldDB" id="A0A5B7BSX6"/>
<feature type="region of interest" description="Disordered" evidence="1">
    <location>
        <begin position="271"/>
        <end position="294"/>
    </location>
</feature>
<name>A0A5B7BSX6_DAVIN</name>
<dbReference type="GO" id="GO:0005516">
    <property type="term" value="F:calmodulin binding"/>
    <property type="evidence" value="ECO:0007669"/>
    <property type="project" value="InterPro"/>
</dbReference>
<feature type="compositionally biased region" description="Basic and acidic residues" evidence="1">
    <location>
        <begin position="199"/>
        <end position="211"/>
    </location>
</feature>
<dbReference type="InterPro" id="IPR012417">
    <property type="entry name" value="CaM-bd_dom_pln"/>
</dbReference>
<dbReference type="SMART" id="SM01054">
    <property type="entry name" value="CaM_binding"/>
    <property type="match status" value="1"/>
</dbReference>
<evidence type="ECO:0000313" key="3">
    <source>
        <dbReference type="EMBL" id="MPA71136.1"/>
    </source>
</evidence>
<sequence>MAEQTEETLDVEKIEVKGGHLRRNSTGNLDILNSGVKVLPHYLRASVGSCHDFCKHGMKHDTETKSRIPMPKRSTLESQNLDRTVNSVQKYKTSTSLISPKPMLDSKSQIPDKEQVIKKVVISSKQKQQEQSVISPKPFPEQQVIRKEVPASAKKVAISSKRVSSPREGIDVSAKHASDRKQQVPLLNRSKTLPNSKNRIPDKQQVIKKEVPASAKKVAISSKQVSSPRDGTPKSPFKTKLSSLSIPGHLSTRRFSEIIIPKGVEALKLSPAGGSNSRVNRDINTSKEDGMRKKNDTVSPTFFLAPKRYFKSVLSLKSESHKSPKRVSHLKNQNTLEKDESREENVPEKTLYVIKTEPEDFTQNDSSEVKSLGYDQTGMHTSQFPPSSEDKNPNGIQSPPSESSLQIDESSPISECSGNEIANQKVEHKMRDCSPRRLNFRRGGELTDVQSENNSPRKLRFRQGKVQDENQTQVKAADDTKRRSFRRAAADGKLNGTKPESEKVVLRHQHVQGKKDVQSLFNNVIEETASKLVQTRKSKVKALVGAFETVISLQDTNFSATNY</sequence>
<feature type="compositionally biased region" description="Polar residues" evidence="1">
    <location>
        <begin position="189"/>
        <end position="198"/>
    </location>
</feature>